<reference evidence="2" key="1">
    <citation type="submission" date="2021-01" db="EMBL/GenBank/DDBJ databases">
        <authorList>
            <person name="Corre E."/>
            <person name="Pelletier E."/>
            <person name="Niang G."/>
            <person name="Scheremetjew M."/>
            <person name="Finn R."/>
            <person name="Kale V."/>
            <person name="Holt S."/>
            <person name="Cochrane G."/>
            <person name="Meng A."/>
            <person name="Brown T."/>
            <person name="Cohen L."/>
        </authorList>
    </citation>
    <scope>NUCLEOTIDE SEQUENCE</scope>
    <source>
        <strain evidence="2">UTEX LB 985</strain>
    </source>
</reference>
<keyword evidence="1" id="KW-0472">Membrane</keyword>
<dbReference type="EMBL" id="HBGU01002691">
    <property type="protein sequence ID" value="CAD9395358.1"/>
    <property type="molecule type" value="Transcribed_RNA"/>
</dbReference>
<proteinExistence type="predicted"/>
<evidence type="ECO:0000313" key="2">
    <source>
        <dbReference type="EMBL" id="CAD9395358.1"/>
    </source>
</evidence>
<organism evidence="2">
    <name type="scientific">Haptolina brevifila</name>
    <dbReference type="NCBI Taxonomy" id="156173"/>
    <lineage>
        <taxon>Eukaryota</taxon>
        <taxon>Haptista</taxon>
        <taxon>Haptophyta</taxon>
        <taxon>Prymnesiophyceae</taxon>
        <taxon>Prymnesiales</taxon>
        <taxon>Prymnesiaceae</taxon>
        <taxon>Haptolina</taxon>
    </lineage>
</organism>
<sequence length="196" mass="21805">MCCMLAVEEIIERLHNYLHKALASMPTKRMVDLLEFIASQNAGIAATDNTVRRQVIAECCRKRPFVLSGEGIDALVDLVRHAEAACTIEGNPFAYPLKSLEYLTWALVEGALNTAAAIAMFEGDAIACFEAIDKPGTVRSKYFRRGYACDALAASLEYKRQATHEIMRLEGIYMQLVGWLCVAMFVLCISALFVWL</sequence>
<evidence type="ECO:0000256" key="1">
    <source>
        <dbReference type="SAM" id="Phobius"/>
    </source>
</evidence>
<feature type="transmembrane region" description="Helical" evidence="1">
    <location>
        <begin position="176"/>
        <end position="195"/>
    </location>
</feature>
<keyword evidence="1" id="KW-1133">Transmembrane helix</keyword>
<name>A0A7S2FHE0_9EUKA</name>
<accession>A0A7S2FHE0</accession>
<protein>
    <submittedName>
        <fullName evidence="2">Uncharacterized protein</fullName>
    </submittedName>
</protein>
<dbReference type="AlphaFoldDB" id="A0A7S2FHE0"/>
<gene>
    <name evidence="2" type="ORF">CBRE1094_LOCUS1421</name>
</gene>
<keyword evidence="1" id="KW-0812">Transmembrane</keyword>